<dbReference type="PANTHER" id="PTHR11452:SF75">
    <property type="entry name" value="ALPHA-GALACTOSIDASE MEL1"/>
    <property type="match status" value="1"/>
</dbReference>
<dbReference type="InterPro" id="IPR002241">
    <property type="entry name" value="Glyco_hydro_27"/>
</dbReference>
<dbReference type="SUPFAM" id="SSF51445">
    <property type="entry name" value="(Trans)glycosidases"/>
    <property type="match status" value="1"/>
</dbReference>
<dbReference type="InterPro" id="IPR013785">
    <property type="entry name" value="Aldolase_TIM"/>
</dbReference>
<evidence type="ECO:0000313" key="5">
    <source>
        <dbReference type="Proteomes" id="UP000017938"/>
    </source>
</evidence>
<proteinExistence type="inferred from homology"/>
<dbReference type="InterPro" id="IPR017853">
    <property type="entry name" value="GH"/>
</dbReference>
<reference evidence="4" key="1">
    <citation type="submission" date="2012-11" db="EMBL/GenBank/DDBJ databases">
        <title>Dependencies among metagenomic species, viruses, plasmids and units of genetic variation.</title>
        <authorList>
            <person name="Nielsen H.B."/>
            <person name="Almeida M."/>
            <person name="Juncker A.S."/>
            <person name="Rasmussen S."/>
            <person name="Li J."/>
            <person name="Sunagawa S."/>
            <person name="Plichta D."/>
            <person name="Gautier L."/>
            <person name="Le Chatelier E."/>
            <person name="Peletier E."/>
            <person name="Bonde I."/>
            <person name="Nielsen T."/>
            <person name="Manichanh C."/>
            <person name="Arumugam M."/>
            <person name="Batto J."/>
            <person name="Santos M.B.Q.D."/>
            <person name="Blom N."/>
            <person name="Borruel N."/>
            <person name="Burgdorf K.S."/>
            <person name="Boumezbeur F."/>
            <person name="Casellas F."/>
            <person name="Dore J."/>
            <person name="Guarner F."/>
            <person name="Hansen T."/>
            <person name="Hildebrand F."/>
            <person name="Kaas R.S."/>
            <person name="Kennedy S."/>
            <person name="Kristiansen K."/>
            <person name="Kultima J.R."/>
            <person name="Leonard P."/>
            <person name="Levenez F."/>
            <person name="Lund O."/>
            <person name="Moumen B."/>
            <person name="Le Paslier D."/>
            <person name="Pons N."/>
            <person name="Pedersen O."/>
            <person name="Prifti E."/>
            <person name="Qin J."/>
            <person name="Raes J."/>
            <person name="Tap J."/>
            <person name="Tims S."/>
            <person name="Ussery D.W."/>
            <person name="Yamada T."/>
            <person name="MetaHit consortium"/>
            <person name="Renault P."/>
            <person name="Sicheritz-Ponten T."/>
            <person name="Bork P."/>
            <person name="Wang J."/>
            <person name="Brunak S."/>
            <person name="Ehrlich S.D."/>
        </authorList>
    </citation>
    <scope>NUCLEOTIDE SEQUENCE [LARGE SCALE GENOMIC DNA]</scope>
</reference>
<dbReference type="Proteomes" id="UP000017938">
    <property type="component" value="Unassembled WGS sequence"/>
</dbReference>
<evidence type="ECO:0000256" key="2">
    <source>
        <dbReference type="ARBA" id="ARBA00022801"/>
    </source>
</evidence>
<dbReference type="PANTHER" id="PTHR11452">
    <property type="entry name" value="ALPHA-GALACTOSIDASE/ALPHA-N-ACETYLGALACTOSAMINIDASE"/>
    <property type="match status" value="1"/>
</dbReference>
<dbReference type="AlphaFoldDB" id="R6U781"/>
<accession>R6U781</accession>
<gene>
    <name evidence="4" type="ORF">BN580_00539</name>
</gene>
<comment type="similarity">
    <text evidence="1">Belongs to the glycosyl hydrolase 27 family.</text>
</comment>
<dbReference type="InterPro" id="IPR002252">
    <property type="entry name" value="Glyco_hydro_36"/>
</dbReference>
<evidence type="ECO:0000313" key="4">
    <source>
        <dbReference type="EMBL" id="CDC77929.1"/>
    </source>
</evidence>
<dbReference type="GO" id="GO:0016052">
    <property type="term" value="P:carbohydrate catabolic process"/>
    <property type="evidence" value="ECO:0007669"/>
    <property type="project" value="InterPro"/>
</dbReference>
<dbReference type="STRING" id="1263015.BN580_00539"/>
<dbReference type="Gene3D" id="3.20.20.70">
    <property type="entry name" value="Aldolase class I"/>
    <property type="match status" value="1"/>
</dbReference>
<evidence type="ECO:0000256" key="1">
    <source>
        <dbReference type="ARBA" id="ARBA00009743"/>
    </source>
</evidence>
<protein>
    <submittedName>
        <fullName evidence="4">Conserved domain protein</fullName>
    </submittedName>
</protein>
<keyword evidence="2" id="KW-0378">Hydrolase</keyword>
<sequence>MAVCLDRDKAQDDFRSAYGPAVSKIDDSIFDRRTDSAVTVSGNVSRRLCYSWADGCYGFTVKGKLSLTFTDRVYEGKFRTRYKPINKHNTFPKPPAGWMTWYAVMFGACEEKVIANAEWQKKYLADYGADTVWVDWEWYHSAFHNPDASDNIGYFSPDPVRYPNGMKYVSDRIRELGFIPALWIGPTCEPAKTATFEKYIGSVYAERLSWCGKYFFDITDERIRDELIPDAINKVTEWGYDALKWDCLPITLAYADQYHECLKHPDITSVEALRAICEKARDILGEDFYMLSCAGVNDREVLMASDIFDGARIGNDIFTWKEFISDFVERIMRFYPYHNVVLYCDPDNVVIRPEFNNIDQAKSRVSAVSVLGLPITLGDDLTVLPEERVELIRRTLPTLNIHPKDIRESIHDGRRFLVNLAVSAEYEDWNVVDLLNLLEEEASFTLAFDRDLHLDDGEYLVFDYWNRNFLGRLSDSVTVTLPGTASAVLSVRKATGHPQILSTSRHITQGAAELSHVRWDDATKTLSGYSEVVAGDGYRIYVYVPEGYTPTGFEVSGGICVLEPDCSSSGTVGWSIEFG</sequence>
<evidence type="ECO:0000256" key="3">
    <source>
        <dbReference type="ARBA" id="ARBA00023295"/>
    </source>
</evidence>
<dbReference type="CDD" id="cd14791">
    <property type="entry name" value="GH36"/>
    <property type="match status" value="1"/>
</dbReference>
<keyword evidence="3" id="KW-0326">Glycosidase</keyword>
<dbReference type="GO" id="GO:0004557">
    <property type="term" value="F:alpha-galactosidase activity"/>
    <property type="evidence" value="ECO:0007669"/>
    <property type="project" value="InterPro"/>
</dbReference>
<organism evidence="4 5">
    <name type="scientific">Candidatus Colimorpha enterica</name>
    <dbReference type="NCBI Taxonomy" id="3083063"/>
    <lineage>
        <taxon>Bacteria</taxon>
        <taxon>Pseudomonadati</taxon>
        <taxon>Bacteroidota</taxon>
        <taxon>Bacteroidia</taxon>
        <taxon>Bacteroidales</taxon>
        <taxon>Candidatus Colimorpha</taxon>
    </lineage>
</organism>
<name>R6U781_9BACT</name>
<dbReference type="EMBL" id="CBFW010000452">
    <property type="protein sequence ID" value="CDC77929.1"/>
    <property type="molecule type" value="Genomic_DNA"/>
</dbReference>
<comment type="caution">
    <text evidence="4">The sequence shown here is derived from an EMBL/GenBank/DDBJ whole genome shotgun (WGS) entry which is preliminary data.</text>
</comment>